<comment type="similarity">
    <text evidence="6">Belongs to the DESIGUAL family.</text>
</comment>
<evidence type="ECO:0000256" key="4">
    <source>
        <dbReference type="ARBA" id="ARBA00022989"/>
    </source>
</evidence>
<dbReference type="Pfam" id="PF06749">
    <property type="entry name" value="DUF1218"/>
    <property type="match status" value="2"/>
</dbReference>
<evidence type="ECO:0000256" key="5">
    <source>
        <dbReference type="ARBA" id="ARBA00023136"/>
    </source>
</evidence>
<evidence type="ECO:0008006" key="11">
    <source>
        <dbReference type="Google" id="ProtNLM"/>
    </source>
</evidence>
<evidence type="ECO:0000313" key="10">
    <source>
        <dbReference type="Proteomes" id="UP001054889"/>
    </source>
</evidence>
<dbReference type="PANTHER" id="PTHR31769">
    <property type="entry name" value="OS07G0462200 PROTEIN-RELATED"/>
    <property type="match status" value="1"/>
</dbReference>
<feature type="transmembrane region" description="Helical" evidence="8">
    <location>
        <begin position="323"/>
        <end position="344"/>
    </location>
</feature>
<proteinExistence type="inferred from homology"/>
<keyword evidence="2 8" id="KW-0812">Transmembrane</keyword>
<feature type="transmembrane region" description="Helical" evidence="8">
    <location>
        <begin position="106"/>
        <end position="127"/>
    </location>
</feature>
<dbReference type="AlphaFoldDB" id="A0AAV5BSE7"/>
<name>A0AAV5BSE7_ELECO</name>
<evidence type="ECO:0000313" key="9">
    <source>
        <dbReference type="EMBL" id="GJM88684.1"/>
    </source>
</evidence>
<reference evidence="9" key="2">
    <citation type="submission" date="2021-12" db="EMBL/GenBank/DDBJ databases">
        <title>Resequencing data analysis of finger millet.</title>
        <authorList>
            <person name="Hatakeyama M."/>
            <person name="Aluri S."/>
            <person name="Balachadran M.T."/>
            <person name="Sivarajan S.R."/>
            <person name="Poveda L."/>
            <person name="Shimizu-Inatsugi R."/>
            <person name="Schlapbach R."/>
            <person name="Sreeman S.M."/>
            <person name="Shimizu K.K."/>
        </authorList>
    </citation>
    <scope>NUCLEOTIDE SEQUENCE</scope>
</reference>
<reference evidence="9" key="1">
    <citation type="journal article" date="2018" name="DNA Res.">
        <title>Multiple hybrid de novo genome assembly of finger millet, an orphan allotetraploid crop.</title>
        <authorList>
            <person name="Hatakeyama M."/>
            <person name="Aluri S."/>
            <person name="Balachadran M.T."/>
            <person name="Sivarajan S.R."/>
            <person name="Patrignani A."/>
            <person name="Gruter S."/>
            <person name="Poveda L."/>
            <person name="Shimizu-Inatsugi R."/>
            <person name="Baeten J."/>
            <person name="Francoijs K.J."/>
            <person name="Nataraja K.N."/>
            <person name="Reddy Y.A.N."/>
            <person name="Phadnis S."/>
            <person name="Ravikumar R.L."/>
            <person name="Schlapbach R."/>
            <person name="Sreeman S.M."/>
            <person name="Shimizu K.K."/>
        </authorList>
    </citation>
    <scope>NUCLEOTIDE SEQUENCE</scope>
</reference>
<feature type="transmembrane region" description="Helical" evidence="8">
    <location>
        <begin position="37"/>
        <end position="63"/>
    </location>
</feature>
<evidence type="ECO:0000256" key="2">
    <source>
        <dbReference type="ARBA" id="ARBA00022692"/>
    </source>
</evidence>
<comment type="caution">
    <text evidence="9">The sequence shown here is derived from an EMBL/GenBank/DDBJ whole genome shotgun (WGS) entry which is preliminary data.</text>
</comment>
<dbReference type="InterPro" id="IPR052222">
    <property type="entry name" value="DESIGUAL"/>
</dbReference>
<evidence type="ECO:0000256" key="1">
    <source>
        <dbReference type="ARBA" id="ARBA00004127"/>
    </source>
</evidence>
<protein>
    <recommendedName>
        <fullName evidence="11">Transmembrane protein</fullName>
    </recommendedName>
</protein>
<keyword evidence="3" id="KW-0732">Signal</keyword>
<keyword evidence="5 8" id="KW-0472">Membrane</keyword>
<keyword evidence="10" id="KW-1185">Reference proteome</keyword>
<dbReference type="GO" id="GO:0012505">
    <property type="term" value="C:endomembrane system"/>
    <property type="evidence" value="ECO:0007669"/>
    <property type="project" value="UniProtKB-SubCell"/>
</dbReference>
<comment type="subcellular location">
    <subcellularLocation>
        <location evidence="1">Endomembrane system</location>
        <topology evidence="1">Multi-pass membrane protein</topology>
    </subcellularLocation>
</comment>
<sequence>MDKTVIIVSAVVGSLGVLSAVLGFIGEGANLYNQSPALGIVACIFLLAGQITVSAVGGCCGCCKSRAIPSETNRIVGVICAVVSWILAVIAMALLFRAAWLNSIGYYLSGLYAGGGVLALLATALGITSFIMLRSQSPAADVEVVAVSASNRPSVQQSPMAFLQVGQPQFSPVGVASAPSMPDVQPVPGGVAMGHPMSSPGAVAVATNNQEFKQQPLPEVVPIGHHPQSQPVVAAQGTVIMPREQPPLHTVGTMSLPQQVPQPQNVMQQQPPHLPVEPGASAGDLRRRRLTAVGPNHGLGVGWRCCGCCKPSSRAVSSDIKRIISIVCAILSWVAWVLLLNGAAWNANMTRQTAPNCFHLTDGVFAGVAVPPLAATALGVTSYIMLRSQPEASMGTPNNKPHEPAAIATGHPQLPTPQGVLA</sequence>
<evidence type="ECO:0000256" key="3">
    <source>
        <dbReference type="ARBA" id="ARBA00022729"/>
    </source>
</evidence>
<feature type="transmembrane region" description="Helical" evidence="8">
    <location>
        <begin position="75"/>
        <end position="100"/>
    </location>
</feature>
<keyword evidence="4 8" id="KW-1133">Transmembrane helix</keyword>
<evidence type="ECO:0000256" key="7">
    <source>
        <dbReference type="SAM" id="MobiDB-lite"/>
    </source>
</evidence>
<feature type="transmembrane region" description="Helical" evidence="8">
    <location>
        <begin position="5"/>
        <end position="25"/>
    </location>
</feature>
<dbReference type="Proteomes" id="UP001054889">
    <property type="component" value="Unassembled WGS sequence"/>
</dbReference>
<dbReference type="InterPro" id="IPR009606">
    <property type="entry name" value="DEAL/Modifying_wall_lignin1/2"/>
</dbReference>
<evidence type="ECO:0000256" key="8">
    <source>
        <dbReference type="SAM" id="Phobius"/>
    </source>
</evidence>
<feature type="transmembrane region" description="Helical" evidence="8">
    <location>
        <begin position="364"/>
        <end position="386"/>
    </location>
</feature>
<organism evidence="9 10">
    <name type="scientific">Eleusine coracana subsp. coracana</name>
    <dbReference type="NCBI Taxonomy" id="191504"/>
    <lineage>
        <taxon>Eukaryota</taxon>
        <taxon>Viridiplantae</taxon>
        <taxon>Streptophyta</taxon>
        <taxon>Embryophyta</taxon>
        <taxon>Tracheophyta</taxon>
        <taxon>Spermatophyta</taxon>
        <taxon>Magnoliopsida</taxon>
        <taxon>Liliopsida</taxon>
        <taxon>Poales</taxon>
        <taxon>Poaceae</taxon>
        <taxon>PACMAD clade</taxon>
        <taxon>Chloridoideae</taxon>
        <taxon>Cynodonteae</taxon>
        <taxon>Eleusininae</taxon>
        <taxon>Eleusine</taxon>
    </lineage>
</organism>
<gene>
    <name evidence="9" type="primary">ga04777</name>
    <name evidence="9" type="ORF">PR202_ga04777</name>
</gene>
<evidence type="ECO:0000256" key="6">
    <source>
        <dbReference type="ARBA" id="ARBA00029467"/>
    </source>
</evidence>
<feature type="region of interest" description="Disordered" evidence="7">
    <location>
        <begin position="391"/>
        <end position="422"/>
    </location>
</feature>
<dbReference type="EMBL" id="BQKI01000002">
    <property type="protein sequence ID" value="GJM88684.1"/>
    <property type="molecule type" value="Genomic_DNA"/>
</dbReference>
<accession>A0AAV5BSE7</accession>